<dbReference type="PROSITE" id="PS00108">
    <property type="entry name" value="PROTEIN_KINASE_ST"/>
    <property type="match status" value="1"/>
</dbReference>
<evidence type="ECO:0000256" key="20">
    <source>
        <dbReference type="SAM" id="Phobius"/>
    </source>
</evidence>
<keyword evidence="4" id="KW-0597">Phosphoprotein</keyword>
<dbReference type="SMART" id="SM00220">
    <property type="entry name" value="S_TKc"/>
    <property type="match status" value="1"/>
</dbReference>
<dbReference type="GO" id="GO:0005886">
    <property type="term" value="C:plasma membrane"/>
    <property type="evidence" value="ECO:0007669"/>
    <property type="project" value="UniProtKB-SubCell"/>
</dbReference>
<dbReference type="Gene3D" id="1.10.510.10">
    <property type="entry name" value="Transferase(Phosphotransferase) domain 1"/>
    <property type="match status" value="1"/>
</dbReference>
<dbReference type="InterPro" id="IPR001480">
    <property type="entry name" value="Bulb-type_lectin_dom"/>
</dbReference>
<keyword evidence="10 19" id="KW-0418">Kinase</keyword>
<keyword evidence="26" id="KW-1185">Reference proteome</keyword>
<dbReference type="FunFam" id="3.50.4.10:FF:000002">
    <property type="entry name" value="G-type lectin S-receptor-like serine/threonine-protein kinase"/>
    <property type="match status" value="1"/>
</dbReference>
<dbReference type="GO" id="GO:0048544">
    <property type="term" value="P:recognition of pollen"/>
    <property type="evidence" value="ECO:0007669"/>
    <property type="project" value="InterPro"/>
</dbReference>
<sequence>MQLTDIILLWSFSWFTVVNSMAVDTISSNQTIKDGETIVSAGGEFELGFFSPGSSTNRYLGIWYKKISHGTVVWVANRETPLNNSFGMVRVSGNGITLQTVNGSDGLIWSANTSKSLKNPSLQLLDTGNLVLWDEDHNINDSEDFIWQSFDHPGDTQLPGMKFGIDLVTGINRYYTSWKSANDPSLGNFTYKLDSNGFPQFILRKDSVIWSRFGPWIGPAYSGIPNYYQSGYYKYTFVSDGREIYSQFDLINKTPAIMRVVLTPTGEAKILMWNNQQQIWEVNLAQQFTDCDNYGSCGAYGICNINKTPRCECLRGFVPKFPKQWEAADWSNGCVHRTNLVCGTEEDFVKYSSVKLPDTRHSWYNMTINLQECEELCLKNCSCTAYANADVRSGGHGCVLWFTGLIDIRDNIEGGQDIYVRIPSSELGKSGRSKTKRKIKVFVIAGVSTLVLFLVLTLGLFCMTSLYIACRKRKRQLQENLRLSSGIVAWNKIEGEDMELPLFEFESIANATSNFSNDNKLGHGGYGPVYKGMLDDGQEIAVKRLSSNSSQGLDEFKNEVSFISKLQHRNLVALLGCCIDKGERILIYEYMPNKSLDLFIFDEELRNTMDWQKRYNIINGIARGLLYLHEDSKLRIIHRDLKASNILLDHEMNPKISDFGMARSFKANETEANTSRVVGTYGYMSPEYAIDGQFSVKSDVYSFGVLLIEIVSGMKNRLFFHPGHSLNLLGHAWISYNEEKLLQLIDDMIVESCDQTEALRLIQIGLLCVQHDPKDRPAMSEVVFMLSNNTKLAQPKQPGFFMERFLFEVDSISNPNTKSSSNELTITALLARE</sequence>
<feature type="domain" description="Bulb-type lectin" evidence="23">
    <location>
        <begin position="23"/>
        <end position="145"/>
    </location>
</feature>
<dbReference type="InterPro" id="IPR024171">
    <property type="entry name" value="SRK-like_kinase"/>
</dbReference>
<feature type="domain" description="Apple" evidence="24">
    <location>
        <begin position="342"/>
        <end position="423"/>
    </location>
</feature>
<evidence type="ECO:0000256" key="4">
    <source>
        <dbReference type="ARBA" id="ARBA00022553"/>
    </source>
</evidence>
<dbReference type="SMART" id="SM00473">
    <property type="entry name" value="PAN_AP"/>
    <property type="match status" value="1"/>
</dbReference>
<dbReference type="Pfam" id="PF11883">
    <property type="entry name" value="DUF3403"/>
    <property type="match status" value="1"/>
</dbReference>
<comment type="similarity">
    <text evidence="19">Belongs to the protein kinase superfamily. Ser/Thr protein kinase family.</text>
</comment>
<dbReference type="EMBL" id="CP093346">
    <property type="protein sequence ID" value="WOG96152.1"/>
    <property type="molecule type" value="Genomic_DNA"/>
</dbReference>
<reference evidence="25" key="1">
    <citation type="journal article" date="2016" name="Nat. Genet.">
        <title>A high-quality carrot genome assembly provides new insights into carotenoid accumulation and asterid genome evolution.</title>
        <authorList>
            <person name="Iorizzo M."/>
            <person name="Ellison S."/>
            <person name="Senalik D."/>
            <person name="Zeng P."/>
            <person name="Satapoomin P."/>
            <person name="Huang J."/>
            <person name="Bowman M."/>
            <person name="Iovene M."/>
            <person name="Sanseverino W."/>
            <person name="Cavagnaro P."/>
            <person name="Yildiz M."/>
            <person name="Macko-Podgorni A."/>
            <person name="Moranska E."/>
            <person name="Grzebelus E."/>
            <person name="Grzebelus D."/>
            <person name="Ashrafi H."/>
            <person name="Zheng Z."/>
            <person name="Cheng S."/>
            <person name="Spooner D."/>
            <person name="Van Deynze A."/>
            <person name="Simon P."/>
        </authorList>
    </citation>
    <scope>NUCLEOTIDE SEQUENCE</scope>
    <source>
        <tissue evidence="25">Leaf</tissue>
    </source>
</reference>
<evidence type="ECO:0000256" key="7">
    <source>
        <dbReference type="ARBA" id="ARBA00022729"/>
    </source>
</evidence>
<feature type="chain" id="PRO_5042095269" description="Receptor-like serine/threonine-protein kinase" evidence="21">
    <location>
        <begin position="21"/>
        <end position="833"/>
    </location>
</feature>
<name>A0AAF1AX23_DAUCS</name>
<dbReference type="InterPro" id="IPR003609">
    <property type="entry name" value="Pan_app"/>
</dbReference>
<keyword evidence="11 19" id="KW-0067">ATP-binding</keyword>
<keyword evidence="5 19" id="KW-0808">Transferase</keyword>
<dbReference type="FunFam" id="3.30.200.20:FF:000330">
    <property type="entry name" value="G-type lectin S-receptor-like serine/threonine-protein kinase At4g03230"/>
    <property type="match status" value="1"/>
</dbReference>
<dbReference type="CDD" id="cd01098">
    <property type="entry name" value="PAN_AP_plant"/>
    <property type="match status" value="1"/>
</dbReference>
<evidence type="ECO:0000256" key="3">
    <source>
        <dbReference type="ARBA" id="ARBA00022527"/>
    </source>
</evidence>
<evidence type="ECO:0000256" key="19">
    <source>
        <dbReference type="PIRNR" id="PIRNR000641"/>
    </source>
</evidence>
<dbReference type="CDD" id="cd00028">
    <property type="entry name" value="B_lectin"/>
    <property type="match status" value="1"/>
</dbReference>
<comment type="catalytic activity">
    <reaction evidence="18 19">
        <text>L-seryl-[protein] + ATP = O-phospho-L-seryl-[protein] + ADP + H(+)</text>
        <dbReference type="Rhea" id="RHEA:17989"/>
        <dbReference type="Rhea" id="RHEA-COMP:9863"/>
        <dbReference type="Rhea" id="RHEA-COMP:11604"/>
        <dbReference type="ChEBI" id="CHEBI:15378"/>
        <dbReference type="ChEBI" id="CHEBI:29999"/>
        <dbReference type="ChEBI" id="CHEBI:30616"/>
        <dbReference type="ChEBI" id="CHEBI:83421"/>
        <dbReference type="ChEBI" id="CHEBI:456216"/>
        <dbReference type="EC" id="2.7.11.1"/>
    </reaction>
</comment>
<dbReference type="PROSITE" id="PS50927">
    <property type="entry name" value="BULB_LECTIN"/>
    <property type="match status" value="1"/>
</dbReference>
<keyword evidence="13 20" id="KW-0472">Membrane</keyword>
<dbReference type="InterPro" id="IPR000858">
    <property type="entry name" value="S_locus_glycoprot_dom"/>
</dbReference>
<dbReference type="Pfam" id="PF01453">
    <property type="entry name" value="B_lectin"/>
    <property type="match status" value="1"/>
</dbReference>
<dbReference type="InterPro" id="IPR000719">
    <property type="entry name" value="Prot_kinase_dom"/>
</dbReference>
<dbReference type="PANTHER" id="PTHR32444">
    <property type="entry name" value="BULB-TYPE LECTIN DOMAIN-CONTAINING PROTEIN"/>
    <property type="match status" value="1"/>
</dbReference>
<dbReference type="GO" id="GO:0005524">
    <property type="term" value="F:ATP binding"/>
    <property type="evidence" value="ECO:0007669"/>
    <property type="project" value="UniProtKB-KW"/>
</dbReference>
<dbReference type="Gene3D" id="2.90.10.10">
    <property type="entry name" value="Bulb-type lectin domain"/>
    <property type="match status" value="1"/>
</dbReference>
<dbReference type="PROSITE" id="PS50011">
    <property type="entry name" value="PROTEIN_KINASE_DOM"/>
    <property type="match status" value="1"/>
</dbReference>
<comment type="catalytic activity">
    <reaction evidence="17 19">
        <text>L-threonyl-[protein] + ATP = O-phospho-L-threonyl-[protein] + ADP + H(+)</text>
        <dbReference type="Rhea" id="RHEA:46608"/>
        <dbReference type="Rhea" id="RHEA-COMP:11060"/>
        <dbReference type="Rhea" id="RHEA-COMP:11605"/>
        <dbReference type="ChEBI" id="CHEBI:15378"/>
        <dbReference type="ChEBI" id="CHEBI:30013"/>
        <dbReference type="ChEBI" id="CHEBI:30616"/>
        <dbReference type="ChEBI" id="CHEBI:61977"/>
        <dbReference type="ChEBI" id="CHEBI:456216"/>
        <dbReference type="EC" id="2.7.11.1"/>
    </reaction>
</comment>
<evidence type="ECO:0000256" key="9">
    <source>
        <dbReference type="ARBA" id="ARBA00022741"/>
    </source>
</evidence>
<dbReference type="InterPro" id="IPR001245">
    <property type="entry name" value="Ser-Thr/Tyr_kinase_cat_dom"/>
</dbReference>
<evidence type="ECO:0000259" key="22">
    <source>
        <dbReference type="PROSITE" id="PS50011"/>
    </source>
</evidence>
<evidence type="ECO:0000256" key="2">
    <source>
        <dbReference type="ARBA" id="ARBA00022475"/>
    </source>
</evidence>
<dbReference type="InterPro" id="IPR008271">
    <property type="entry name" value="Ser/Thr_kinase_AS"/>
</dbReference>
<keyword evidence="7 21" id="KW-0732">Signal</keyword>
<comment type="subcellular location">
    <subcellularLocation>
        <location evidence="1">Cell membrane</location>
        <topology evidence="1">Single-pass type I membrane protein</topology>
    </subcellularLocation>
</comment>
<evidence type="ECO:0000256" key="15">
    <source>
        <dbReference type="ARBA" id="ARBA00023170"/>
    </source>
</evidence>
<evidence type="ECO:0000256" key="17">
    <source>
        <dbReference type="ARBA" id="ARBA00047899"/>
    </source>
</evidence>
<dbReference type="Proteomes" id="UP000077755">
    <property type="component" value="Chromosome 4"/>
</dbReference>
<evidence type="ECO:0000259" key="24">
    <source>
        <dbReference type="PROSITE" id="PS50948"/>
    </source>
</evidence>
<organism evidence="25 26">
    <name type="scientific">Daucus carota subsp. sativus</name>
    <name type="common">Carrot</name>
    <dbReference type="NCBI Taxonomy" id="79200"/>
    <lineage>
        <taxon>Eukaryota</taxon>
        <taxon>Viridiplantae</taxon>
        <taxon>Streptophyta</taxon>
        <taxon>Embryophyta</taxon>
        <taxon>Tracheophyta</taxon>
        <taxon>Spermatophyta</taxon>
        <taxon>Magnoliopsida</taxon>
        <taxon>eudicotyledons</taxon>
        <taxon>Gunneridae</taxon>
        <taxon>Pentapetalae</taxon>
        <taxon>asterids</taxon>
        <taxon>campanulids</taxon>
        <taxon>Apiales</taxon>
        <taxon>Apiaceae</taxon>
        <taxon>Apioideae</taxon>
        <taxon>Scandiceae</taxon>
        <taxon>Daucinae</taxon>
        <taxon>Daucus</taxon>
        <taxon>Daucus sect. Daucus</taxon>
    </lineage>
</organism>
<evidence type="ECO:0000256" key="21">
    <source>
        <dbReference type="SAM" id="SignalP"/>
    </source>
</evidence>
<keyword evidence="8" id="KW-0430">Lectin</keyword>
<dbReference type="SUPFAM" id="SSF56112">
    <property type="entry name" value="Protein kinase-like (PK-like)"/>
    <property type="match status" value="1"/>
</dbReference>
<keyword evidence="2" id="KW-1003">Cell membrane</keyword>
<evidence type="ECO:0000256" key="8">
    <source>
        <dbReference type="ARBA" id="ARBA00022734"/>
    </source>
</evidence>
<keyword evidence="9 19" id="KW-0547">Nucleotide-binding</keyword>
<dbReference type="SUPFAM" id="SSF51110">
    <property type="entry name" value="alpha-D-mannose-specific plant lectins"/>
    <property type="match status" value="1"/>
</dbReference>
<dbReference type="InterPro" id="IPR011009">
    <property type="entry name" value="Kinase-like_dom_sf"/>
</dbReference>
<dbReference type="GO" id="GO:0030246">
    <property type="term" value="F:carbohydrate binding"/>
    <property type="evidence" value="ECO:0007669"/>
    <property type="project" value="UniProtKB-KW"/>
</dbReference>
<dbReference type="CDD" id="cd14066">
    <property type="entry name" value="STKc_IRAK"/>
    <property type="match status" value="1"/>
</dbReference>
<evidence type="ECO:0000256" key="11">
    <source>
        <dbReference type="ARBA" id="ARBA00022840"/>
    </source>
</evidence>
<dbReference type="InterPro" id="IPR036426">
    <property type="entry name" value="Bulb-type_lectin_dom_sf"/>
</dbReference>
<dbReference type="Pfam" id="PF08276">
    <property type="entry name" value="PAN_2"/>
    <property type="match status" value="1"/>
</dbReference>
<evidence type="ECO:0000256" key="14">
    <source>
        <dbReference type="ARBA" id="ARBA00023157"/>
    </source>
</evidence>
<evidence type="ECO:0000313" key="26">
    <source>
        <dbReference type="Proteomes" id="UP000077755"/>
    </source>
</evidence>
<protein>
    <recommendedName>
        <fullName evidence="19">Receptor-like serine/threonine-protein kinase</fullName>
        <ecNumber evidence="19">2.7.11.1</ecNumber>
    </recommendedName>
</protein>
<evidence type="ECO:0000256" key="18">
    <source>
        <dbReference type="ARBA" id="ARBA00048679"/>
    </source>
</evidence>
<feature type="transmembrane region" description="Helical" evidence="20">
    <location>
        <begin position="441"/>
        <end position="469"/>
    </location>
</feature>
<keyword evidence="3 19" id="KW-0723">Serine/threonine-protein kinase</keyword>
<evidence type="ECO:0000256" key="5">
    <source>
        <dbReference type="ARBA" id="ARBA00022679"/>
    </source>
</evidence>
<dbReference type="PROSITE" id="PS50948">
    <property type="entry name" value="PAN"/>
    <property type="match status" value="1"/>
</dbReference>
<dbReference type="GO" id="GO:0004674">
    <property type="term" value="F:protein serine/threonine kinase activity"/>
    <property type="evidence" value="ECO:0007669"/>
    <property type="project" value="UniProtKB-KW"/>
</dbReference>
<keyword evidence="15" id="KW-0675">Receptor</keyword>
<gene>
    <name evidence="25" type="ORF">DCAR_0415483</name>
</gene>
<dbReference type="FunFam" id="1.10.510.10:FF:000060">
    <property type="entry name" value="G-type lectin S-receptor-like serine/threonine-protein kinase"/>
    <property type="match status" value="1"/>
</dbReference>
<evidence type="ECO:0000256" key="6">
    <source>
        <dbReference type="ARBA" id="ARBA00022692"/>
    </source>
</evidence>
<reference evidence="25" key="2">
    <citation type="submission" date="2022-03" db="EMBL/GenBank/DDBJ databases">
        <title>Draft title - Genomic analysis of global carrot germplasm unveils the trajectory of domestication and the origin of high carotenoid orange carrot.</title>
        <authorList>
            <person name="Iorizzo M."/>
            <person name="Ellison S."/>
            <person name="Senalik D."/>
            <person name="Macko-Podgorni A."/>
            <person name="Grzebelus D."/>
            <person name="Bostan H."/>
            <person name="Rolling W."/>
            <person name="Curaba J."/>
            <person name="Simon P."/>
        </authorList>
    </citation>
    <scope>NUCLEOTIDE SEQUENCE</scope>
    <source>
        <tissue evidence="25">Leaf</tissue>
    </source>
</reference>
<dbReference type="Pfam" id="PF00954">
    <property type="entry name" value="S_locus_glycop"/>
    <property type="match status" value="1"/>
</dbReference>
<keyword evidence="16" id="KW-0325">Glycoprotein</keyword>
<evidence type="ECO:0000256" key="13">
    <source>
        <dbReference type="ARBA" id="ARBA00023136"/>
    </source>
</evidence>
<dbReference type="Gene3D" id="3.50.4.10">
    <property type="entry name" value="Hepatocyte Growth Factor"/>
    <property type="match status" value="1"/>
</dbReference>
<dbReference type="SMART" id="SM00108">
    <property type="entry name" value="B_lectin"/>
    <property type="match status" value="1"/>
</dbReference>
<dbReference type="AlphaFoldDB" id="A0AAF1AX23"/>
<keyword evidence="14" id="KW-1015">Disulfide bond</keyword>
<feature type="domain" description="Protein kinase" evidence="22">
    <location>
        <begin position="515"/>
        <end position="792"/>
    </location>
</feature>
<dbReference type="PANTHER" id="PTHR32444:SF235">
    <property type="entry name" value="OS01G0783900 PROTEIN"/>
    <property type="match status" value="1"/>
</dbReference>
<feature type="signal peptide" evidence="21">
    <location>
        <begin position="1"/>
        <end position="20"/>
    </location>
</feature>
<dbReference type="PIRSF" id="PIRSF000641">
    <property type="entry name" value="SRK"/>
    <property type="match status" value="1"/>
</dbReference>
<dbReference type="Gene3D" id="3.30.200.20">
    <property type="entry name" value="Phosphorylase Kinase, domain 1"/>
    <property type="match status" value="1"/>
</dbReference>
<keyword evidence="12 20" id="KW-1133">Transmembrane helix</keyword>
<proteinExistence type="inferred from homology"/>
<evidence type="ECO:0000256" key="12">
    <source>
        <dbReference type="ARBA" id="ARBA00022989"/>
    </source>
</evidence>
<keyword evidence="6 20" id="KW-0812">Transmembrane</keyword>
<evidence type="ECO:0000259" key="23">
    <source>
        <dbReference type="PROSITE" id="PS50927"/>
    </source>
</evidence>
<evidence type="ECO:0000256" key="16">
    <source>
        <dbReference type="ARBA" id="ARBA00023180"/>
    </source>
</evidence>
<dbReference type="EC" id="2.7.11.1" evidence="19"/>
<evidence type="ECO:0000313" key="25">
    <source>
        <dbReference type="EMBL" id="WOG96152.1"/>
    </source>
</evidence>
<evidence type="ECO:0000256" key="10">
    <source>
        <dbReference type="ARBA" id="ARBA00022777"/>
    </source>
</evidence>
<dbReference type="FunFam" id="2.90.10.10:FF:000004">
    <property type="entry name" value="G-type lectin S-receptor-like serine/threonine-protein kinase"/>
    <property type="match status" value="1"/>
</dbReference>
<evidence type="ECO:0000256" key="1">
    <source>
        <dbReference type="ARBA" id="ARBA00004251"/>
    </source>
</evidence>
<dbReference type="Pfam" id="PF07714">
    <property type="entry name" value="PK_Tyr_Ser-Thr"/>
    <property type="match status" value="1"/>
</dbReference>
<dbReference type="InterPro" id="IPR021820">
    <property type="entry name" value="S-locus_recpt_kinase_C"/>
</dbReference>
<accession>A0AAF1AX23</accession>